<name>A0A518B8W6_9BACT</name>
<dbReference type="Gene3D" id="1.25.40.10">
    <property type="entry name" value="Tetratricopeptide repeat domain"/>
    <property type="match status" value="1"/>
</dbReference>
<dbReference type="AlphaFoldDB" id="A0A518B8W6"/>
<dbReference type="InterPro" id="IPR019734">
    <property type="entry name" value="TPR_rpt"/>
</dbReference>
<protein>
    <submittedName>
        <fullName evidence="2">Uncharacterized protein</fullName>
    </submittedName>
</protein>
<dbReference type="Proteomes" id="UP000317093">
    <property type="component" value="Chromosome"/>
</dbReference>
<reference evidence="2 3" key="1">
    <citation type="submission" date="2019-02" db="EMBL/GenBank/DDBJ databases">
        <title>Deep-cultivation of Planctomycetes and their phenomic and genomic characterization uncovers novel biology.</title>
        <authorList>
            <person name="Wiegand S."/>
            <person name="Jogler M."/>
            <person name="Boedeker C."/>
            <person name="Pinto D."/>
            <person name="Vollmers J."/>
            <person name="Rivas-Marin E."/>
            <person name="Kohn T."/>
            <person name="Peeters S.H."/>
            <person name="Heuer A."/>
            <person name="Rast P."/>
            <person name="Oberbeckmann S."/>
            <person name="Bunk B."/>
            <person name="Jeske O."/>
            <person name="Meyerdierks A."/>
            <person name="Storesund J.E."/>
            <person name="Kallscheuer N."/>
            <person name="Luecker S."/>
            <person name="Lage O.M."/>
            <person name="Pohl T."/>
            <person name="Merkel B.J."/>
            <person name="Hornburger P."/>
            <person name="Mueller R.-W."/>
            <person name="Bruemmer F."/>
            <person name="Labrenz M."/>
            <person name="Spormann A.M."/>
            <person name="Op den Camp H."/>
            <person name="Overmann J."/>
            <person name="Amann R."/>
            <person name="Jetten M.S.M."/>
            <person name="Mascher T."/>
            <person name="Medema M.H."/>
            <person name="Devos D.P."/>
            <person name="Kaster A.-K."/>
            <person name="Ovreas L."/>
            <person name="Rohde M."/>
            <person name="Galperin M.Y."/>
            <person name="Jogler C."/>
        </authorList>
    </citation>
    <scope>NUCLEOTIDE SEQUENCE [LARGE SCALE GENOMIC DNA]</scope>
    <source>
        <strain evidence="2 3">Pan216</strain>
    </source>
</reference>
<keyword evidence="3" id="KW-1185">Reference proteome</keyword>
<dbReference type="RefSeq" id="WP_145260890.1">
    <property type="nucleotide sequence ID" value="NZ_CP036279.1"/>
</dbReference>
<dbReference type="SMART" id="SM00028">
    <property type="entry name" value="TPR"/>
    <property type="match status" value="2"/>
</dbReference>
<keyword evidence="1" id="KW-0802">TPR repeat</keyword>
<dbReference type="SUPFAM" id="SSF48452">
    <property type="entry name" value="TPR-like"/>
    <property type="match status" value="1"/>
</dbReference>
<dbReference type="PROSITE" id="PS50005">
    <property type="entry name" value="TPR"/>
    <property type="match status" value="1"/>
</dbReference>
<dbReference type="EMBL" id="CP036279">
    <property type="protein sequence ID" value="QDU63425.1"/>
    <property type="molecule type" value="Genomic_DNA"/>
</dbReference>
<organism evidence="2 3">
    <name type="scientific">Kolteria novifilia</name>
    <dbReference type="NCBI Taxonomy" id="2527975"/>
    <lineage>
        <taxon>Bacteria</taxon>
        <taxon>Pseudomonadati</taxon>
        <taxon>Planctomycetota</taxon>
        <taxon>Planctomycetia</taxon>
        <taxon>Kolteriales</taxon>
        <taxon>Kolteriaceae</taxon>
        <taxon>Kolteria</taxon>
    </lineage>
</organism>
<evidence type="ECO:0000313" key="3">
    <source>
        <dbReference type="Proteomes" id="UP000317093"/>
    </source>
</evidence>
<gene>
    <name evidence="2" type="ORF">Pan216_43050</name>
</gene>
<sequence length="398" mass="44702">MAPVLNLAQELLDLGRSHLDDFRTTEGLRMLRRLVGLPAVDPDLLAHAHLLIGETYFQRADYDLAREALREVLAHDPDNADGHYLFARCNELDEEEGSDHDAFDHYEHASRLDPSDARKSSAYALQLARAGDVASGLVLLQKAYAQKVDDPIVVQNFVEGLLLDRRFDDVELVLAQIKYRCGDDEAFVTLRRRIRDRLKEAKLFDREIEEDEPAVLPFRNFATVVADEEAVELSDHERFMDEMDAITIEPMATLSMVIDEEMTLAQILKRAGGKYTHRLYDELGLLGKTRADYQRAEIARVLLQKSFLSRLLKSLTPTCVRLLKTIIQCGGYVPASVLSQNVGPKAPTSETVQELLRAGVMYLGRQKDDEVAADDAALVAVVPADVHHRLASLFKVKP</sequence>
<proteinExistence type="predicted"/>
<dbReference type="KEGG" id="knv:Pan216_43050"/>
<feature type="repeat" description="TPR" evidence="1">
    <location>
        <begin position="46"/>
        <end position="79"/>
    </location>
</feature>
<dbReference type="InterPro" id="IPR011990">
    <property type="entry name" value="TPR-like_helical_dom_sf"/>
</dbReference>
<evidence type="ECO:0000256" key="1">
    <source>
        <dbReference type="PROSITE-ProRule" id="PRU00339"/>
    </source>
</evidence>
<evidence type="ECO:0000313" key="2">
    <source>
        <dbReference type="EMBL" id="QDU63425.1"/>
    </source>
</evidence>
<accession>A0A518B8W6</accession>